<keyword evidence="8 15" id="KW-1278">Translocase</keyword>
<evidence type="ECO:0000256" key="4">
    <source>
        <dbReference type="ARBA" id="ARBA00021095"/>
    </source>
</evidence>
<dbReference type="InterPro" id="IPR001457">
    <property type="entry name" value="NADH_UbQ/plastoQ_OxRdtase_su6"/>
</dbReference>
<feature type="transmembrane region" description="Helical" evidence="15">
    <location>
        <begin position="131"/>
        <end position="158"/>
    </location>
</feature>
<accession>A0A384UUU2</accession>
<comment type="function">
    <text evidence="15">Core subunit of the mitochondrial membrane respiratory chain NADH dehydrogenase (Complex I) which catalyzes electron transfer from NADH through the respiratory chain, using ubiquinone as an electron acceptor. Essential for the catalytic activity and assembly of complex I.</text>
</comment>
<feature type="signal peptide" evidence="16">
    <location>
        <begin position="1"/>
        <end position="17"/>
    </location>
</feature>
<evidence type="ECO:0000256" key="13">
    <source>
        <dbReference type="ARBA" id="ARBA00023136"/>
    </source>
</evidence>
<comment type="subcellular location">
    <subcellularLocation>
        <location evidence="1 15">Mitochondrion membrane</location>
        <topology evidence="1 15">Multi-pass membrane protein</topology>
    </subcellularLocation>
</comment>
<feature type="transmembrane region" description="Helical" evidence="15">
    <location>
        <begin position="51"/>
        <end position="72"/>
    </location>
</feature>
<keyword evidence="7 15" id="KW-0812">Transmembrane</keyword>
<keyword evidence="9 15" id="KW-0249">Electron transport</keyword>
<gene>
    <name evidence="17" type="primary">ND6</name>
</gene>
<dbReference type="GO" id="GO:0031966">
    <property type="term" value="C:mitochondrial membrane"/>
    <property type="evidence" value="ECO:0007669"/>
    <property type="project" value="UniProtKB-SubCell"/>
</dbReference>
<evidence type="ECO:0000256" key="11">
    <source>
        <dbReference type="ARBA" id="ARBA00023027"/>
    </source>
</evidence>
<keyword evidence="5 15" id="KW-0813">Transport</keyword>
<evidence type="ECO:0000256" key="3">
    <source>
        <dbReference type="ARBA" id="ARBA00012944"/>
    </source>
</evidence>
<evidence type="ECO:0000313" key="17">
    <source>
        <dbReference type="EMBL" id="ART66040.1"/>
    </source>
</evidence>
<comment type="similarity">
    <text evidence="2 15">Belongs to the complex I subunit 6 family.</text>
</comment>
<proteinExistence type="inferred from homology"/>
<dbReference type="GO" id="GO:0008137">
    <property type="term" value="F:NADH dehydrogenase (ubiquinone) activity"/>
    <property type="evidence" value="ECO:0007669"/>
    <property type="project" value="UniProtKB-UniRule"/>
</dbReference>
<dbReference type="PANTHER" id="PTHR11435">
    <property type="entry name" value="NADH UBIQUINONE OXIDOREDUCTASE SUBUNIT ND6"/>
    <property type="match status" value="1"/>
</dbReference>
<dbReference type="Pfam" id="PF00499">
    <property type="entry name" value="Oxidored_q3"/>
    <property type="match status" value="1"/>
</dbReference>
<geneLocation type="mitochondrion" evidence="17"/>
<keyword evidence="16" id="KW-0732">Signal</keyword>
<evidence type="ECO:0000256" key="2">
    <source>
        <dbReference type="ARBA" id="ARBA00005698"/>
    </source>
</evidence>
<feature type="chain" id="PRO_5017463515" description="NADH-ubiquinone oxidoreductase chain 6" evidence="16">
    <location>
        <begin position="18"/>
        <end position="168"/>
    </location>
</feature>
<keyword evidence="10 15" id="KW-1133">Transmembrane helix</keyword>
<evidence type="ECO:0000256" key="15">
    <source>
        <dbReference type="RuleBase" id="RU004430"/>
    </source>
</evidence>
<keyword evidence="13 15" id="KW-0472">Membrane</keyword>
<evidence type="ECO:0000256" key="6">
    <source>
        <dbReference type="ARBA" id="ARBA00022660"/>
    </source>
</evidence>
<dbReference type="EMBL" id="KX881372">
    <property type="protein sequence ID" value="ART66040.1"/>
    <property type="molecule type" value="Genomic_DNA"/>
</dbReference>
<dbReference type="PANTHER" id="PTHR11435:SF1">
    <property type="entry name" value="NADH-UBIQUINONE OXIDOREDUCTASE CHAIN 6"/>
    <property type="match status" value="1"/>
</dbReference>
<evidence type="ECO:0000256" key="5">
    <source>
        <dbReference type="ARBA" id="ARBA00022448"/>
    </source>
</evidence>
<sequence length="168" mass="17427">MYLVFLLSVSFFLGVVGVVSNPSSCFAAGALMVAAGFGCSILAGLGSSFLALVLFLVYLGGMLVVFVYSVALSSDLFPEAWGSWAVGCYVLFYMAVVGVYCVCCGFVLYAGGSYKLVGDVWFDSGYGGICLLYSVGGWGLAVVGAGLLLTLFVVLELVRGVSFGALKS</sequence>
<keyword evidence="11 15" id="KW-0520">NAD</keyword>
<dbReference type="GeneID" id="38280203"/>
<name>A0A384UUU2_9SAUR</name>
<feature type="transmembrane region" description="Helical" evidence="15">
    <location>
        <begin position="84"/>
        <end position="111"/>
    </location>
</feature>
<organism evidence="17">
    <name type="scientific">Diploderma flaviceps</name>
    <dbReference type="NCBI Taxonomy" id="52218"/>
    <lineage>
        <taxon>Eukaryota</taxon>
        <taxon>Metazoa</taxon>
        <taxon>Chordata</taxon>
        <taxon>Craniata</taxon>
        <taxon>Vertebrata</taxon>
        <taxon>Euteleostomi</taxon>
        <taxon>Lepidosauria</taxon>
        <taxon>Squamata</taxon>
        <taxon>Bifurcata</taxon>
        <taxon>Unidentata</taxon>
        <taxon>Episquamata</taxon>
        <taxon>Toxicofera</taxon>
        <taxon>Iguania</taxon>
        <taxon>Acrodonta</taxon>
        <taxon>Agamidae</taxon>
        <taxon>Draconinae</taxon>
        <taxon>Diploderma</taxon>
    </lineage>
</organism>
<dbReference type="InterPro" id="IPR050269">
    <property type="entry name" value="ComplexI_Subunit6"/>
</dbReference>
<evidence type="ECO:0000256" key="10">
    <source>
        <dbReference type="ARBA" id="ARBA00022989"/>
    </source>
</evidence>
<dbReference type="EC" id="7.1.1.2" evidence="3 15"/>
<evidence type="ECO:0000256" key="16">
    <source>
        <dbReference type="SAM" id="SignalP"/>
    </source>
</evidence>
<dbReference type="CTD" id="4541"/>
<dbReference type="AlphaFoldDB" id="A0A384UUU2"/>
<comment type="catalytic activity">
    <reaction evidence="14 15">
        <text>a ubiquinone + NADH + 5 H(+)(in) = a ubiquinol + NAD(+) + 4 H(+)(out)</text>
        <dbReference type="Rhea" id="RHEA:29091"/>
        <dbReference type="Rhea" id="RHEA-COMP:9565"/>
        <dbReference type="Rhea" id="RHEA-COMP:9566"/>
        <dbReference type="ChEBI" id="CHEBI:15378"/>
        <dbReference type="ChEBI" id="CHEBI:16389"/>
        <dbReference type="ChEBI" id="CHEBI:17976"/>
        <dbReference type="ChEBI" id="CHEBI:57540"/>
        <dbReference type="ChEBI" id="CHEBI:57945"/>
        <dbReference type="EC" id="7.1.1.2"/>
    </reaction>
</comment>
<protein>
    <recommendedName>
        <fullName evidence="4 15">NADH-ubiquinone oxidoreductase chain 6</fullName>
        <ecNumber evidence="3 15">7.1.1.2</ecNumber>
    </recommendedName>
</protein>
<evidence type="ECO:0000256" key="8">
    <source>
        <dbReference type="ARBA" id="ARBA00022967"/>
    </source>
</evidence>
<keyword evidence="6 15" id="KW-0679">Respiratory chain</keyword>
<evidence type="ECO:0000256" key="12">
    <source>
        <dbReference type="ARBA" id="ARBA00023128"/>
    </source>
</evidence>
<keyword evidence="12 15" id="KW-0496">Mitochondrion</keyword>
<evidence type="ECO:0000256" key="7">
    <source>
        <dbReference type="ARBA" id="ARBA00022692"/>
    </source>
</evidence>
<keyword evidence="15" id="KW-0830">Ubiquinone</keyword>
<reference evidence="17" key="1">
    <citation type="submission" date="2016-09" db="EMBL/GenBank/DDBJ databases">
        <title>The complete mitochondrial genomes of Japalura flaviceps and the gene rearrangement and phylogenetic reconstruction among Agamidae species.</title>
        <authorList>
            <person name="Yu J."/>
        </authorList>
    </citation>
    <scope>NUCLEOTIDE SEQUENCE</scope>
</reference>
<evidence type="ECO:0000256" key="9">
    <source>
        <dbReference type="ARBA" id="ARBA00022982"/>
    </source>
</evidence>
<dbReference type="RefSeq" id="YP_009519894.1">
    <property type="nucleotide sequence ID" value="NC_039541.1"/>
</dbReference>
<evidence type="ECO:0000256" key="14">
    <source>
        <dbReference type="ARBA" id="ARBA00049551"/>
    </source>
</evidence>
<evidence type="ECO:0000256" key="1">
    <source>
        <dbReference type="ARBA" id="ARBA00004225"/>
    </source>
</evidence>